<dbReference type="Proteomes" id="UP000298652">
    <property type="component" value="Chromosome 9"/>
</dbReference>
<feature type="domain" description="DUF7597" evidence="2">
    <location>
        <begin position="211"/>
        <end position="294"/>
    </location>
</feature>
<dbReference type="Pfam" id="PF24530">
    <property type="entry name" value="DUF7597"/>
    <property type="match status" value="1"/>
</dbReference>
<reference evidence="3" key="1">
    <citation type="submission" date="2019-03" db="EMBL/GenBank/DDBJ databases">
        <title>WGS assembly of Setaria viridis.</title>
        <authorList>
            <person name="Huang P."/>
            <person name="Jenkins J."/>
            <person name="Grimwood J."/>
            <person name="Barry K."/>
            <person name="Healey A."/>
            <person name="Mamidi S."/>
            <person name="Sreedasyam A."/>
            <person name="Shu S."/>
            <person name="Feldman M."/>
            <person name="Wu J."/>
            <person name="Yu Y."/>
            <person name="Chen C."/>
            <person name="Johnson J."/>
            <person name="Rokhsar D."/>
            <person name="Baxter I."/>
            <person name="Schmutz J."/>
            <person name="Brutnell T."/>
            <person name="Kellogg E."/>
        </authorList>
    </citation>
    <scope>NUCLEOTIDE SEQUENCE [LARGE SCALE GENOMIC DNA]</scope>
</reference>
<feature type="region of interest" description="Disordered" evidence="1">
    <location>
        <begin position="395"/>
        <end position="425"/>
    </location>
</feature>
<proteinExistence type="predicted"/>
<feature type="region of interest" description="Disordered" evidence="1">
    <location>
        <begin position="142"/>
        <end position="166"/>
    </location>
</feature>
<organism evidence="3 4">
    <name type="scientific">Setaria viridis</name>
    <name type="common">Green bristlegrass</name>
    <name type="synonym">Setaria italica subsp. viridis</name>
    <dbReference type="NCBI Taxonomy" id="4556"/>
    <lineage>
        <taxon>Eukaryota</taxon>
        <taxon>Viridiplantae</taxon>
        <taxon>Streptophyta</taxon>
        <taxon>Embryophyta</taxon>
        <taxon>Tracheophyta</taxon>
        <taxon>Spermatophyta</taxon>
        <taxon>Magnoliopsida</taxon>
        <taxon>Liliopsida</taxon>
        <taxon>Poales</taxon>
        <taxon>Poaceae</taxon>
        <taxon>PACMAD clade</taxon>
        <taxon>Panicoideae</taxon>
        <taxon>Panicodae</taxon>
        <taxon>Paniceae</taxon>
        <taxon>Cenchrinae</taxon>
        <taxon>Setaria</taxon>
    </lineage>
</organism>
<name>A0A4U6SY27_SETVI</name>
<evidence type="ECO:0000313" key="4">
    <source>
        <dbReference type="Proteomes" id="UP000298652"/>
    </source>
</evidence>
<sequence length="740" mass="83306">MQQLPRFSYNSRKSYVSQKASDTRSWKGILSDSATVHSGQGQRATSNYPLRATTRKPTFWHCKQPGHRFQSCLNWLDLQRFKASFTAAPSSNFSPVSTLSKWPKGVGLNWFKGRLETHTGPIYSSPPVCSSLAELGQVARGNRGNVPSATSFPTTDRQPVIPRQEQSSSLIAISGESLLQPPEMAFLNVDPEPLMFPSFNRVLVQGRPKFIRVVTPRSPPGNEDLAIVTVNNFPPDELELHIQEIQRCPFHRTQAFVRLNRATDRDALVQHSPFNQNGLSFSFVNHNRGPNARRVIFNRECWLLLIGYPLDSRNIDDIRDAIKSFGRLICWQKDNIMARVVVKARVTDLEDVPHYLIFSEGDNFEGVSTTVQVEIMQQNPLGGFLQDEDIPPPGFEDNFIFPGFHNQPQQHDQQLQEHQQQHEQQFLEQAQNNQQIEQLPDLNEDPDEEDHIQEQMQMLLDDLQNQAPEQGDIQQEEGQIELDLQLSLSTPLNSSSTEEGSGKQAKLLSDDTQEHEGQEEEVQGQEIVLAIPAIQDIQGHQLGQADNEYLMQPQEPAAWLREGKKARSSSPDLQQLWDRFFTVDGSPEKVISLPNEWAPFFTVNLLKSNKFEWACSFLSSKASQLLLTGASNTPLVETEARRSPRIRTRNAGFKHSSCTSRNCLACAAVPSSLPTKTLVALGEDFCKVSKGTLSDENLRRKTVKINVIGDKRGTRSKKNKNDEMSQELEEGECSGTGSRT</sequence>
<evidence type="ECO:0000313" key="3">
    <source>
        <dbReference type="EMBL" id="TKV94037.1"/>
    </source>
</evidence>
<accession>A0A4U6SY27</accession>
<feature type="compositionally biased region" description="Basic and acidic residues" evidence="1">
    <location>
        <begin position="709"/>
        <end position="723"/>
    </location>
</feature>
<dbReference type="PANTHER" id="PTHR33075">
    <property type="entry name" value="OS02G0499800 PROTEIN"/>
    <property type="match status" value="1"/>
</dbReference>
<dbReference type="PANTHER" id="PTHR33075:SF7">
    <property type="entry name" value="OS02G0303350 PROTEIN"/>
    <property type="match status" value="1"/>
</dbReference>
<dbReference type="AlphaFoldDB" id="A0A4U6SY27"/>
<feature type="compositionally biased region" description="Polar residues" evidence="1">
    <location>
        <begin position="145"/>
        <end position="157"/>
    </location>
</feature>
<evidence type="ECO:0000259" key="2">
    <source>
        <dbReference type="Pfam" id="PF24530"/>
    </source>
</evidence>
<dbReference type="EMBL" id="CM016560">
    <property type="protein sequence ID" value="TKV94037.1"/>
    <property type="molecule type" value="Genomic_DNA"/>
</dbReference>
<keyword evidence="4" id="KW-1185">Reference proteome</keyword>
<gene>
    <name evidence="3" type="ORF">SEVIR_9G248400v2</name>
</gene>
<feature type="region of interest" description="Disordered" evidence="1">
    <location>
        <begin position="709"/>
        <end position="740"/>
    </location>
</feature>
<feature type="compositionally biased region" description="Low complexity" evidence="1">
    <location>
        <begin position="407"/>
        <end position="425"/>
    </location>
</feature>
<evidence type="ECO:0000256" key="1">
    <source>
        <dbReference type="SAM" id="MobiDB-lite"/>
    </source>
</evidence>
<dbReference type="Gramene" id="TKV94037">
    <property type="protein sequence ID" value="TKV94037"/>
    <property type="gene ID" value="SEVIR_9G248400v2"/>
</dbReference>
<dbReference type="InterPro" id="IPR056018">
    <property type="entry name" value="DUF7597"/>
</dbReference>
<feature type="region of interest" description="Disordered" evidence="1">
    <location>
        <begin position="490"/>
        <end position="519"/>
    </location>
</feature>
<protein>
    <recommendedName>
        <fullName evidence="2">DUF7597 domain-containing protein</fullName>
    </recommendedName>
</protein>